<dbReference type="PATRIC" id="fig|1453496.5.peg.2903"/>
<dbReference type="GO" id="GO:0009289">
    <property type="term" value="C:pilus"/>
    <property type="evidence" value="ECO:0007669"/>
    <property type="project" value="UniProtKB-SubCell"/>
</dbReference>
<dbReference type="InterPro" id="IPR000259">
    <property type="entry name" value="Adhesion_dom_fimbrial"/>
</dbReference>
<dbReference type="Gene3D" id="2.60.40.1090">
    <property type="entry name" value="Fimbrial-type adhesion domain"/>
    <property type="match status" value="1"/>
</dbReference>
<accession>A0A097R3Y8</accession>
<dbReference type="SUPFAM" id="SSF49401">
    <property type="entry name" value="Bacterial adhesins"/>
    <property type="match status" value="1"/>
</dbReference>
<dbReference type="InterPro" id="IPR050263">
    <property type="entry name" value="Bact_Fimbrial_Adh_Pro"/>
</dbReference>
<dbReference type="EMBL" id="CP009706">
    <property type="protein sequence ID" value="AIU73430.1"/>
    <property type="molecule type" value="Genomic_DNA"/>
</dbReference>
<feature type="domain" description="Fimbrial-type adhesion" evidence="6">
    <location>
        <begin position="36"/>
        <end position="186"/>
    </location>
</feature>
<dbReference type="AlphaFoldDB" id="A0A097R3Y8"/>
<gene>
    <name evidence="7" type="ORF">AT03_14225</name>
</gene>
<dbReference type="OrthoDB" id="6463704at2"/>
<comment type="similarity">
    <text evidence="2">Belongs to the fimbrial protein family.</text>
</comment>
<evidence type="ECO:0000256" key="5">
    <source>
        <dbReference type="SAM" id="SignalP"/>
    </source>
</evidence>
<proteinExistence type="inferred from homology"/>
<evidence type="ECO:0000256" key="4">
    <source>
        <dbReference type="ARBA" id="ARBA00023263"/>
    </source>
</evidence>
<evidence type="ECO:0000256" key="1">
    <source>
        <dbReference type="ARBA" id="ARBA00004561"/>
    </source>
</evidence>
<dbReference type="eggNOG" id="COG3539">
    <property type="taxonomic scope" value="Bacteria"/>
</dbReference>
<dbReference type="PANTHER" id="PTHR33420">
    <property type="entry name" value="FIMBRIAL SUBUNIT ELFA-RELATED"/>
    <property type="match status" value="1"/>
</dbReference>
<keyword evidence="8" id="KW-1185">Reference proteome</keyword>
<feature type="chain" id="PRO_5001937231" description="Fimbrial-type adhesion domain-containing protein" evidence="5">
    <location>
        <begin position="24"/>
        <end position="187"/>
    </location>
</feature>
<sequence>MNASKISALSGLVMMLATGYAAAAAPTPLTVTGSTITFNGEVTSGACGISVGSKNQEITLATVPVASIVKSATPTKLTAFTITLEGCSTDTYTTASFDFNGQTPNGTETNVLKNTATQNVAGGVGVQLLDSNSKPIVINSTGQGAKMTLAAGSSNTASFSAGIYGLAAGGVTSGTVLATTNFNIRYE</sequence>
<evidence type="ECO:0000256" key="3">
    <source>
        <dbReference type="ARBA" id="ARBA00022729"/>
    </source>
</evidence>
<keyword evidence="3 5" id="KW-0732">Signal</keyword>
<evidence type="ECO:0000313" key="8">
    <source>
        <dbReference type="Proteomes" id="UP000029986"/>
    </source>
</evidence>
<dbReference type="RefSeq" id="WP_025798078.1">
    <property type="nucleotide sequence ID" value="NZ_CP009706.1"/>
</dbReference>
<keyword evidence="4" id="KW-0281">Fimbrium</keyword>
<protein>
    <recommendedName>
        <fullName evidence="6">Fimbrial-type adhesion domain-containing protein</fullName>
    </recommendedName>
</protein>
<dbReference type="HOGENOM" id="CLU_088965_0_0_6"/>
<dbReference type="GO" id="GO:0043709">
    <property type="term" value="P:cell adhesion involved in single-species biofilm formation"/>
    <property type="evidence" value="ECO:0007669"/>
    <property type="project" value="TreeGrafter"/>
</dbReference>
<evidence type="ECO:0000313" key="7">
    <source>
        <dbReference type="EMBL" id="AIU73430.1"/>
    </source>
</evidence>
<dbReference type="InterPro" id="IPR036937">
    <property type="entry name" value="Adhesion_dom_fimbrial_sf"/>
</dbReference>
<organism evidence="7 8">
    <name type="scientific">Hafnia alvei FB1</name>
    <dbReference type="NCBI Taxonomy" id="1453496"/>
    <lineage>
        <taxon>Bacteria</taxon>
        <taxon>Pseudomonadati</taxon>
        <taxon>Pseudomonadota</taxon>
        <taxon>Gammaproteobacteria</taxon>
        <taxon>Enterobacterales</taxon>
        <taxon>Hafniaceae</taxon>
        <taxon>Hafnia</taxon>
    </lineage>
</organism>
<dbReference type="KEGG" id="hav:AT03_14225"/>
<name>A0A097R3Y8_HAFAL</name>
<dbReference type="InterPro" id="IPR008966">
    <property type="entry name" value="Adhesion_dom_sf"/>
</dbReference>
<dbReference type="Proteomes" id="UP000029986">
    <property type="component" value="Chromosome"/>
</dbReference>
<comment type="subcellular location">
    <subcellularLocation>
        <location evidence="1">Fimbrium</location>
    </subcellularLocation>
</comment>
<reference evidence="7 8" key="1">
    <citation type="journal article" date="2014" name="Gut Pathog.">
        <title>Gene clusters of Hafnia alvei strain FB1 important in survival and pathogenesis: a draft genome perspective.</title>
        <authorList>
            <person name="Tan J.Y."/>
            <person name="Yin W.F."/>
            <person name="Chan K.G."/>
        </authorList>
    </citation>
    <scope>NUCLEOTIDE SEQUENCE [LARGE SCALE GENOMIC DNA]</scope>
    <source>
        <strain evidence="7 8">FB1</strain>
    </source>
</reference>
<feature type="signal peptide" evidence="5">
    <location>
        <begin position="1"/>
        <end position="23"/>
    </location>
</feature>
<evidence type="ECO:0000256" key="2">
    <source>
        <dbReference type="ARBA" id="ARBA00006671"/>
    </source>
</evidence>
<dbReference type="PANTHER" id="PTHR33420:SF3">
    <property type="entry name" value="FIMBRIAL SUBUNIT ELFA"/>
    <property type="match status" value="1"/>
</dbReference>
<dbReference type="Pfam" id="PF00419">
    <property type="entry name" value="Fimbrial"/>
    <property type="match status" value="1"/>
</dbReference>
<evidence type="ECO:0000259" key="6">
    <source>
        <dbReference type="Pfam" id="PF00419"/>
    </source>
</evidence>